<dbReference type="InterPro" id="IPR000847">
    <property type="entry name" value="LysR_HTH_N"/>
</dbReference>
<evidence type="ECO:0000256" key="3">
    <source>
        <dbReference type="ARBA" id="ARBA00023125"/>
    </source>
</evidence>
<evidence type="ECO:0000256" key="1">
    <source>
        <dbReference type="ARBA" id="ARBA00009437"/>
    </source>
</evidence>
<dbReference type="EMBL" id="FMBC01000007">
    <property type="protein sequence ID" value="SCC02807.1"/>
    <property type="molecule type" value="Genomic_DNA"/>
</dbReference>
<dbReference type="Proteomes" id="UP000198515">
    <property type="component" value="Unassembled WGS sequence"/>
</dbReference>
<feature type="domain" description="HTH lysR-type" evidence="5">
    <location>
        <begin position="1"/>
        <end position="58"/>
    </location>
</feature>
<dbReference type="SUPFAM" id="SSF46785">
    <property type="entry name" value="Winged helix' DNA-binding domain"/>
    <property type="match status" value="1"/>
</dbReference>
<dbReference type="PROSITE" id="PS50931">
    <property type="entry name" value="HTH_LYSR"/>
    <property type="match status" value="1"/>
</dbReference>
<evidence type="ECO:0000256" key="2">
    <source>
        <dbReference type="ARBA" id="ARBA00023015"/>
    </source>
</evidence>
<accession>A0A1C4B7H1</accession>
<dbReference type="GO" id="GO:0003677">
    <property type="term" value="F:DNA binding"/>
    <property type="evidence" value="ECO:0007669"/>
    <property type="project" value="UniProtKB-KW"/>
</dbReference>
<evidence type="ECO:0000256" key="4">
    <source>
        <dbReference type="ARBA" id="ARBA00023163"/>
    </source>
</evidence>
<dbReference type="SUPFAM" id="SSF53850">
    <property type="entry name" value="Periplasmic binding protein-like II"/>
    <property type="match status" value="1"/>
</dbReference>
<dbReference type="Pfam" id="PF03466">
    <property type="entry name" value="LysR_substrate"/>
    <property type="match status" value="1"/>
</dbReference>
<dbReference type="InterPro" id="IPR036390">
    <property type="entry name" value="WH_DNA-bd_sf"/>
</dbReference>
<dbReference type="Pfam" id="PF00126">
    <property type="entry name" value="HTH_1"/>
    <property type="match status" value="1"/>
</dbReference>
<gene>
    <name evidence="6" type="ORF">GA0061070_100715</name>
</gene>
<sequence length="303" mass="33858">MEFRHLRYFLTVAQELHFTRAAEKLNIGQPPLSQQIQSLEAELGVKLFNRTRRHVALTEAGEHLVIQAKEILRISGNLPAELRDIEQGKRGELRIGFTTTGLFVDELSQPLKTYRRHYPDVRITLSEMYSRQQFDALLQQEIDIGYVRLTPGTRQDGLDIRILRRDRLCVVLPADHPEAAADTLPIAAMHNASFIFYPETSGAAVPELVRRLCHQAGFTPTVVQEAAEVLTHIGLVAAGVGISVLPKPVDSLRPGGVVFIPLAEDDAELCMALVTRSEERNMRILNYLNLVALTSQDPKGEPD</sequence>
<organism evidence="6 7">
    <name type="scientific">Kosakonia oryziphila</name>
    <dbReference type="NCBI Taxonomy" id="1005667"/>
    <lineage>
        <taxon>Bacteria</taxon>
        <taxon>Pseudomonadati</taxon>
        <taxon>Pseudomonadota</taxon>
        <taxon>Gammaproteobacteria</taxon>
        <taxon>Enterobacterales</taxon>
        <taxon>Enterobacteriaceae</taxon>
        <taxon>Kosakonia</taxon>
    </lineage>
</organism>
<evidence type="ECO:0000313" key="6">
    <source>
        <dbReference type="EMBL" id="SCC02807.1"/>
    </source>
</evidence>
<keyword evidence="4" id="KW-0804">Transcription</keyword>
<dbReference type="Gene3D" id="1.10.10.10">
    <property type="entry name" value="Winged helix-like DNA-binding domain superfamily/Winged helix DNA-binding domain"/>
    <property type="match status" value="1"/>
</dbReference>
<reference evidence="7" key="1">
    <citation type="submission" date="2016-08" db="EMBL/GenBank/DDBJ databases">
        <authorList>
            <person name="Varghese N."/>
            <person name="Submissions Spin"/>
        </authorList>
    </citation>
    <scope>NUCLEOTIDE SEQUENCE [LARGE SCALE GENOMIC DNA]</scope>
    <source>
        <strain evidence="7">REICA_142</strain>
    </source>
</reference>
<evidence type="ECO:0000259" key="5">
    <source>
        <dbReference type="PROSITE" id="PS50931"/>
    </source>
</evidence>
<evidence type="ECO:0000313" key="7">
    <source>
        <dbReference type="Proteomes" id="UP000198515"/>
    </source>
</evidence>
<protein>
    <submittedName>
        <fullName evidence="6">DNA-binding transcriptional regulator, LysR family</fullName>
    </submittedName>
</protein>
<dbReference type="FunFam" id="1.10.10.10:FF:000001">
    <property type="entry name" value="LysR family transcriptional regulator"/>
    <property type="match status" value="1"/>
</dbReference>
<dbReference type="RefSeq" id="WP_090134125.1">
    <property type="nucleotide sequence ID" value="NZ_FMBC01000007.1"/>
</dbReference>
<dbReference type="AlphaFoldDB" id="A0A1C4B7H1"/>
<dbReference type="CDD" id="cd08414">
    <property type="entry name" value="PBP2_LTTR_aromatics_like"/>
    <property type="match status" value="1"/>
</dbReference>
<keyword evidence="2" id="KW-0805">Transcription regulation</keyword>
<dbReference type="PANTHER" id="PTHR30346">
    <property type="entry name" value="TRANSCRIPTIONAL DUAL REGULATOR HCAR-RELATED"/>
    <property type="match status" value="1"/>
</dbReference>
<proteinExistence type="inferred from homology"/>
<dbReference type="PANTHER" id="PTHR30346:SF17">
    <property type="entry name" value="LYSR FAMILY TRANSCRIPTIONAL REGULATOR"/>
    <property type="match status" value="1"/>
</dbReference>
<name>A0A1C4B7H1_9ENTR</name>
<dbReference type="InterPro" id="IPR005119">
    <property type="entry name" value="LysR_subst-bd"/>
</dbReference>
<dbReference type="GO" id="GO:0032993">
    <property type="term" value="C:protein-DNA complex"/>
    <property type="evidence" value="ECO:0007669"/>
    <property type="project" value="TreeGrafter"/>
</dbReference>
<dbReference type="Gene3D" id="3.40.190.10">
    <property type="entry name" value="Periplasmic binding protein-like II"/>
    <property type="match status" value="2"/>
</dbReference>
<dbReference type="OrthoDB" id="8850588at2"/>
<dbReference type="PRINTS" id="PR00039">
    <property type="entry name" value="HTHLYSR"/>
</dbReference>
<keyword evidence="7" id="KW-1185">Reference proteome</keyword>
<comment type="similarity">
    <text evidence="1">Belongs to the LysR transcriptional regulatory family.</text>
</comment>
<dbReference type="InterPro" id="IPR036388">
    <property type="entry name" value="WH-like_DNA-bd_sf"/>
</dbReference>
<keyword evidence="3 6" id="KW-0238">DNA-binding</keyword>
<dbReference type="GO" id="GO:0003700">
    <property type="term" value="F:DNA-binding transcription factor activity"/>
    <property type="evidence" value="ECO:0007669"/>
    <property type="project" value="InterPro"/>
</dbReference>